<dbReference type="PANTHER" id="PTHR24567">
    <property type="entry name" value="CRP FAMILY TRANSCRIPTIONAL REGULATORY PROTEIN"/>
    <property type="match status" value="1"/>
</dbReference>
<dbReference type="CDD" id="cd00092">
    <property type="entry name" value="HTH_CRP"/>
    <property type="match status" value="1"/>
</dbReference>
<dbReference type="Gene3D" id="1.10.10.10">
    <property type="entry name" value="Winged helix-like DNA-binding domain superfamily/Winged helix DNA-binding domain"/>
    <property type="match status" value="1"/>
</dbReference>
<feature type="domain" description="HTH crp-type" evidence="5">
    <location>
        <begin position="150"/>
        <end position="223"/>
    </location>
</feature>
<dbReference type="Pfam" id="PF13545">
    <property type="entry name" value="HTH_Crp_2"/>
    <property type="match status" value="1"/>
</dbReference>
<dbReference type="GO" id="GO:0003700">
    <property type="term" value="F:DNA-binding transcription factor activity"/>
    <property type="evidence" value="ECO:0007669"/>
    <property type="project" value="TreeGrafter"/>
</dbReference>
<sequence>MQKEMKYWYLKNFDLFSDLSKDQINDLSSIARFVRMKKGQAIYFNNEPSKKLYFLINGKVKISEIDGFGNELIKSIVLGGDHFGEISNAAYKQTQEFAEILSSEVIVCIFNQDEFEVLMQKHPVLALSFARRMAEKLRGLETRYTNLVFKDVKARLKSFIFDWANKEGKQDEAGLVIKNYLTHGEIANIISSSRQTVTTLINELKEEGVIVYSRKIITIPNIHAFAA</sequence>
<dbReference type="Proteomes" id="UP000075606">
    <property type="component" value="Unassembled WGS sequence"/>
</dbReference>
<gene>
    <name evidence="6" type="ORF">AWW68_03650</name>
</gene>
<evidence type="ECO:0000259" key="5">
    <source>
        <dbReference type="PROSITE" id="PS51063"/>
    </source>
</evidence>
<keyword evidence="2" id="KW-0238">DNA-binding</keyword>
<dbReference type="SUPFAM" id="SSF46785">
    <property type="entry name" value="Winged helix' DNA-binding domain"/>
    <property type="match status" value="1"/>
</dbReference>
<keyword evidence="7" id="KW-1185">Reference proteome</keyword>
<dbReference type="STRING" id="333140.AWW68_03650"/>
<dbReference type="PANTHER" id="PTHR24567:SF74">
    <property type="entry name" value="HTH-TYPE TRANSCRIPTIONAL REGULATOR ARCR"/>
    <property type="match status" value="1"/>
</dbReference>
<dbReference type="InterPro" id="IPR018490">
    <property type="entry name" value="cNMP-bd_dom_sf"/>
</dbReference>
<comment type="caution">
    <text evidence="6">The sequence shown here is derived from an EMBL/GenBank/DDBJ whole genome shotgun (WGS) entry which is preliminary data.</text>
</comment>
<dbReference type="InterPro" id="IPR012318">
    <property type="entry name" value="HTH_CRP"/>
</dbReference>
<keyword evidence="1" id="KW-0805">Transcription regulation</keyword>
<proteinExistence type="predicted"/>
<dbReference type="InterPro" id="IPR036388">
    <property type="entry name" value="WH-like_DNA-bd_sf"/>
</dbReference>
<dbReference type="PROSITE" id="PS51063">
    <property type="entry name" value="HTH_CRP_2"/>
    <property type="match status" value="1"/>
</dbReference>
<organism evidence="6 7">
    <name type="scientific">Roseivirga spongicola</name>
    <dbReference type="NCBI Taxonomy" id="333140"/>
    <lineage>
        <taxon>Bacteria</taxon>
        <taxon>Pseudomonadati</taxon>
        <taxon>Bacteroidota</taxon>
        <taxon>Cytophagia</taxon>
        <taxon>Cytophagales</taxon>
        <taxon>Roseivirgaceae</taxon>
        <taxon>Roseivirga</taxon>
    </lineage>
</organism>
<dbReference type="SMART" id="SM00419">
    <property type="entry name" value="HTH_CRP"/>
    <property type="match status" value="1"/>
</dbReference>
<name>A0A150XGP0_9BACT</name>
<dbReference type="SMART" id="SM00100">
    <property type="entry name" value="cNMP"/>
    <property type="match status" value="1"/>
</dbReference>
<evidence type="ECO:0008006" key="8">
    <source>
        <dbReference type="Google" id="ProtNLM"/>
    </source>
</evidence>
<evidence type="ECO:0000256" key="1">
    <source>
        <dbReference type="ARBA" id="ARBA00023015"/>
    </source>
</evidence>
<dbReference type="GO" id="GO:0005829">
    <property type="term" value="C:cytosol"/>
    <property type="evidence" value="ECO:0007669"/>
    <property type="project" value="TreeGrafter"/>
</dbReference>
<keyword evidence="3" id="KW-0804">Transcription</keyword>
<dbReference type="CDD" id="cd00038">
    <property type="entry name" value="CAP_ED"/>
    <property type="match status" value="1"/>
</dbReference>
<dbReference type="PROSITE" id="PS50042">
    <property type="entry name" value="CNMP_BINDING_3"/>
    <property type="match status" value="1"/>
</dbReference>
<dbReference type="InterPro" id="IPR050397">
    <property type="entry name" value="Env_Response_Regulators"/>
</dbReference>
<dbReference type="SUPFAM" id="SSF51206">
    <property type="entry name" value="cAMP-binding domain-like"/>
    <property type="match status" value="1"/>
</dbReference>
<evidence type="ECO:0000256" key="2">
    <source>
        <dbReference type="ARBA" id="ARBA00023125"/>
    </source>
</evidence>
<dbReference type="InterPro" id="IPR000595">
    <property type="entry name" value="cNMP-bd_dom"/>
</dbReference>
<feature type="domain" description="Cyclic nucleotide-binding" evidence="4">
    <location>
        <begin position="15"/>
        <end position="119"/>
    </location>
</feature>
<protein>
    <recommendedName>
        <fullName evidence="8">Crp/Fnr family transcriptional regulator</fullName>
    </recommendedName>
</protein>
<dbReference type="InterPro" id="IPR036390">
    <property type="entry name" value="WH_DNA-bd_sf"/>
</dbReference>
<accession>A0A150XGP0</accession>
<evidence type="ECO:0000313" key="6">
    <source>
        <dbReference type="EMBL" id="KYG77876.1"/>
    </source>
</evidence>
<dbReference type="AlphaFoldDB" id="A0A150XGP0"/>
<dbReference type="Gene3D" id="2.60.120.10">
    <property type="entry name" value="Jelly Rolls"/>
    <property type="match status" value="1"/>
</dbReference>
<dbReference type="GO" id="GO:0003677">
    <property type="term" value="F:DNA binding"/>
    <property type="evidence" value="ECO:0007669"/>
    <property type="project" value="UniProtKB-KW"/>
</dbReference>
<dbReference type="OrthoDB" id="9788438at2"/>
<reference evidence="6 7" key="1">
    <citation type="submission" date="2016-01" db="EMBL/GenBank/DDBJ databases">
        <title>Genome sequencing of Roseivirga spongicola UST030701-084.</title>
        <authorList>
            <person name="Selvaratnam C."/>
            <person name="Thevarajoo S."/>
            <person name="Goh K.M."/>
            <person name="Ee R."/>
            <person name="Chan K.-G."/>
            <person name="Chong C.S."/>
        </authorList>
    </citation>
    <scope>NUCLEOTIDE SEQUENCE [LARGE SCALE GENOMIC DNA]</scope>
    <source>
        <strain evidence="6 7">UST030701-084</strain>
    </source>
</reference>
<evidence type="ECO:0000256" key="3">
    <source>
        <dbReference type="ARBA" id="ARBA00023163"/>
    </source>
</evidence>
<dbReference type="EMBL" id="LRPC01000001">
    <property type="protein sequence ID" value="KYG77876.1"/>
    <property type="molecule type" value="Genomic_DNA"/>
</dbReference>
<dbReference type="Pfam" id="PF00027">
    <property type="entry name" value="cNMP_binding"/>
    <property type="match status" value="1"/>
</dbReference>
<evidence type="ECO:0000259" key="4">
    <source>
        <dbReference type="PROSITE" id="PS50042"/>
    </source>
</evidence>
<dbReference type="InterPro" id="IPR014710">
    <property type="entry name" value="RmlC-like_jellyroll"/>
</dbReference>
<evidence type="ECO:0000313" key="7">
    <source>
        <dbReference type="Proteomes" id="UP000075606"/>
    </source>
</evidence>